<dbReference type="PANTHER" id="PTHR33365:SF7">
    <property type="entry name" value="TAT PATHWAY SIGNAL SEQUENCE"/>
    <property type="match status" value="1"/>
</dbReference>
<dbReference type="InterPro" id="IPR021765">
    <property type="entry name" value="UstYa-like"/>
</dbReference>
<organism evidence="2 3">
    <name type="scientific">Neoarthrinium moseri</name>
    <dbReference type="NCBI Taxonomy" id="1658444"/>
    <lineage>
        <taxon>Eukaryota</taxon>
        <taxon>Fungi</taxon>
        <taxon>Dikarya</taxon>
        <taxon>Ascomycota</taxon>
        <taxon>Pezizomycotina</taxon>
        <taxon>Sordariomycetes</taxon>
        <taxon>Xylariomycetidae</taxon>
        <taxon>Amphisphaeriales</taxon>
        <taxon>Apiosporaceae</taxon>
        <taxon>Neoarthrinium</taxon>
    </lineage>
</organism>
<evidence type="ECO:0000256" key="1">
    <source>
        <dbReference type="ARBA" id="ARBA00035112"/>
    </source>
</evidence>
<name>A0A9P9WQ52_9PEZI</name>
<evidence type="ECO:0000313" key="2">
    <source>
        <dbReference type="EMBL" id="KAI1874558.1"/>
    </source>
</evidence>
<keyword evidence="3" id="KW-1185">Reference proteome</keyword>
<comment type="caution">
    <text evidence="2">The sequence shown here is derived from an EMBL/GenBank/DDBJ whole genome shotgun (WGS) entry which is preliminary data.</text>
</comment>
<gene>
    <name evidence="2" type="ORF">JX265_004766</name>
</gene>
<dbReference type="PANTHER" id="PTHR33365">
    <property type="entry name" value="YALI0B05434P"/>
    <property type="match status" value="1"/>
</dbReference>
<dbReference type="AlphaFoldDB" id="A0A9P9WQ52"/>
<dbReference type="Proteomes" id="UP000829685">
    <property type="component" value="Unassembled WGS sequence"/>
</dbReference>
<accession>A0A9P9WQ52</accession>
<proteinExistence type="inferred from homology"/>
<dbReference type="GO" id="GO:0043386">
    <property type="term" value="P:mycotoxin biosynthetic process"/>
    <property type="evidence" value="ECO:0007669"/>
    <property type="project" value="InterPro"/>
</dbReference>
<reference evidence="2" key="1">
    <citation type="submission" date="2021-03" db="EMBL/GenBank/DDBJ databases">
        <title>Revisited historic fungal species revealed as producer of novel bioactive compounds through whole genome sequencing and comparative genomics.</title>
        <authorList>
            <person name="Vignolle G.A."/>
            <person name="Hochenegger N."/>
            <person name="Mach R.L."/>
            <person name="Mach-Aigner A.R."/>
            <person name="Javad Rahimi M."/>
            <person name="Salim K.A."/>
            <person name="Chan C.M."/>
            <person name="Lim L.B.L."/>
            <person name="Cai F."/>
            <person name="Druzhinina I.S."/>
            <person name="U'Ren J.M."/>
            <person name="Derntl C."/>
        </authorList>
    </citation>
    <scope>NUCLEOTIDE SEQUENCE</scope>
    <source>
        <strain evidence="2">TUCIM 5799</strain>
    </source>
</reference>
<comment type="similarity">
    <text evidence="1">Belongs to the ustYa family.</text>
</comment>
<protein>
    <submittedName>
        <fullName evidence="2">Uncharacterized protein</fullName>
    </submittedName>
</protein>
<evidence type="ECO:0000313" key="3">
    <source>
        <dbReference type="Proteomes" id="UP000829685"/>
    </source>
</evidence>
<dbReference type="Pfam" id="PF11807">
    <property type="entry name" value="UstYa"/>
    <property type="match status" value="1"/>
</dbReference>
<dbReference type="EMBL" id="JAFIMR010000009">
    <property type="protein sequence ID" value="KAI1874558.1"/>
    <property type="molecule type" value="Genomic_DNA"/>
</dbReference>
<sequence length="211" mass="24592">MLFIIFNQIIHKGSPCGGEARWSPAEEVIEYEDRRLEAFLDMTPFAGEPSPQIDAAWSELMEGINIKIRPEEMSRLEMSSVGFRDGSGYVGTLSVYHELHCVKMIRQWFYQSHYFSNISDQERINKHSHVVIWGTEHCIEELRVAVACHGDTSVIPHYWLHETDQKSSILGITLRDDEPKHRCVKWNKLHMWALSRRVDIANLDLFMPEHQ</sequence>